<protein>
    <recommendedName>
        <fullName evidence="4">Secreted protein</fullName>
    </recommendedName>
</protein>
<dbReference type="Proteomes" id="UP000250235">
    <property type="component" value="Unassembled WGS sequence"/>
</dbReference>
<evidence type="ECO:0000313" key="2">
    <source>
        <dbReference type="EMBL" id="KZV37276.1"/>
    </source>
</evidence>
<feature type="signal peptide" evidence="1">
    <location>
        <begin position="1"/>
        <end position="21"/>
    </location>
</feature>
<evidence type="ECO:0008006" key="4">
    <source>
        <dbReference type="Google" id="ProtNLM"/>
    </source>
</evidence>
<sequence>MRMWKPWKVVVISQLLTPLRGGHGALRLLISYFRSHEQEPWESGLTVDLCQHLFSILHSLVYYTAWSR</sequence>
<accession>A0A2Z7BSM6</accession>
<reference evidence="2 3" key="1">
    <citation type="journal article" date="2015" name="Proc. Natl. Acad. Sci. U.S.A.">
        <title>The resurrection genome of Boea hygrometrica: A blueprint for survival of dehydration.</title>
        <authorList>
            <person name="Xiao L."/>
            <person name="Yang G."/>
            <person name="Zhang L."/>
            <person name="Yang X."/>
            <person name="Zhao S."/>
            <person name="Ji Z."/>
            <person name="Zhou Q."/>
            <person name="Hu M."/>
            <person name="Wang Y."/>
            <person name="Chen M."/>
            <person name="Xu Y."/>
            <person name="Jin H."/>
            <person name="Xiao X."/>
            <person name="Hu G."/>
            <person name="Bao F."/>
            <person name="Hu Y."/>
            <person name="Wan P."/>
            <person name="Li L."/>
            <person name="Deng X."/>
            <person name="Kuang T."/>
            <person name="Xiang C."/>
            <person name="Zhu J.K."/>
            <person name="Oliver M.J."/>
            <person name="He Y."/>
        </authorList>
    </citation>
    <scope>NUCLEOTIDE SEQUENCE [LARGE SCALE GENOMIC DNA]</scope>
    <source>
        <strain evidence="3">cv. XS01</strain>
    </source>
</reference>
<keyword evidence="1" id="KW-0732">Signal</keyword>
<proteinExistence type="predicted"/>
<organism evidence="2 3">
    <name type="scientific">Dorcoceras hygrometricum</name>
    <dbReference type="NCBI Taxonomy" id="472368"/>
    <lineage>
        <taxon>Eukaryota</taxon>
        <taxon>Viridiplantae</taxon>
        <taxon>Streptophyta</taxon>
        <taxon>Embryophyta</taxon>
        <taxon>Tracheophyta</taxon>
        <taxon>Spermatophyta</taxon>
        <taxon>Magnoliopsida</taxon>
        <taxon>eudicotyledons</taxon>
        <taxon>Gunneridae</taxon>
        <taxon>Pentapetalae</taxon>
        <taxon>asterids</taxon>
        <taxon>lamiids</taxon>
        <taxon>Lamiales</taxon>
        <taxon>Gesneriaceae</taxon>
        <taxon>Didymocarpoideae</taxon>
        <taxon>Trichosporeae</taxon>
        <taxon>Loxocarpinae</taxon>
        <taxon>Dorcoceras</taxon>
    </lineage>
</organism>
<dbReference type="AlphaFoldDB" id="A0A2Z7BSM6"/>
<dbReference type="EMBL" id="KV003147">
    <property type="protein sequence ID" value="KZV37276.1"/>
    <property type="molecule type" value="Genomic_DNA"/>
</dbReference>
<name>A0A2Z7BSM6_9LAMI</name>
<evidence type="ECO:0000256" key="1">
    <source>
        <dbReference type="SAM" id="SignalP"/>
    </source>
</evidence>
<gene>
    <name evidence="2" type="ORF">F511_14680</name>
</gene>
<keyword evidence="3" id="KW-1185">Reference proteome</keyword>
<feature type="chain" id="PRO_5016337208" description="Secreted protein" evidence="1">
    <location>
        <begin position="22"/>
        <end position="68"/>
    </location>
</feature>
<evidence type="ECO:0000313" key="3">
    <source>
        <dbReference type="Proteomes" id="UP000250235"/>
    </source>
</evidence>